<name>A0A316FWD0_9GAMM</name>
<evidence type="ECO:0000313" key="3">
    <source>
        <dbReference type="Proteomes" id="UP000245790"/>
    </source>
</evidence>
<feature type="transmembrane region" description="Helical" evidence="1">
    <location>
        <begin position="189"/>
        <end position="215"/>
    </location>
</feature>
<accession>A0A316FWD0</accession>
<dbReference type="RefSeq" id="WP_245411403.1">
    <property type="nucleotide sequence ID" value="NZ_QGGU01000004.1"/>
</dbReference>
<dbReference type="Pfam" id="PF04654">
    <property type="entry name" value="DUF599"/>
    <property type="match status" value="1"/>
</dbReference>
<feature type="transmembrane region" description="Helical" evidence="1">
    <location>
        <begin position="75"/>
        <end position="96"/>
    </location>
</feature>
<protein>
    <submittedName>
        <fullName evidence="2">Putative membrane protein</fullName>
    </submittedName>
</protein>
<evidence type="ECO:0000313" key="2">
    <source>
        <dbReference type="EMBL" id="PWK52869.1"/>
    </source>
</evidence>
<keyword evidence="1" id="KW-0812">Transmembrane</keyword>
<keyword evidence="3" id="KW-1185">Reference proteome</keyword>
<feature type="transmembrane region" description="Helical" evidence="1">
    <location>
        <begin position="7"/>
        <end position="29"/>
    </location>
</feature>
<organism evidence="2 3">
    <name type="scientific">Pleionea mediterranea</name>
    <dbReference type="NCBI Taxonomy" id="523701"/>
    <lineage>
        <taxon>Bacteria</taxon>
        <taxon>Pseudomonadati</taxon>
        <taxon>Pseudomonadota</taxon>
        <taxon>Gammaproteobacteria</taxon>
        <taxon>Oceanospirillales</taxon>
        <taxon>Pleioneaceae</taxon>
        <taxon>Pleionea</taxon>
    </lineage>
</organism>
<keyword evidence="1" id="KW-0472">Membrane</keyword>
<evidence type="ECO:0000256" key="1">
    <source>
        <dbReference type="SAM" id="Phobius"/>
    </source>
</evidence>
<dbReference type="Proteomes" id="UP000245790">
    <property type="component" value="Unassembled WGS sequence"/>
</dbReference>
<dbReference type="PANTHER" id="PTHR31881:SF6">
    <property type="entry name" value="OS09G0494600 PROTEIN"/>
    <property type="match status" value="1"/>
</dbReference>
<reference evidence="2 3" key="1">
    <citation type="submission" date="2018-05" db="EMBL/GenBank/DDBJ databases">
        <title>Genomic Encyclopedia of Type Strains, Phase IV (KMG-IV): sequencing the most valuable type-strain genomes for metagenomic binning, comparative biology and taxonomic classification.</title>
        <authorList>
            <person name="Goeker M."/>
        </authorList>
    </citation>
    <scope>NUCLEOTIDE SEQUENCE [LARGE SCALE GENOMIC DNA]</scope>
    <source>
        <strain evidence="2 3">DSM 25350</strain>
    </source>
</reference>
<keyword evidence="1" id="KW-1133">Transmembrane helix</keyword>
<dbReference type="EMBL" id="QGGU01000004">
    <property type="protein sequence ID" value="PWK52869.1"/>
    <property type="molecule type" value="Genomic_DNA"/>
</dbReference>
<feature type="transmembrane region" description="Helical" evidence="1">
    <location>
        <begin position="117"/>
        <end position="137"/>
    </location>
</feature>
<sequence>MKTLLEFLTPFDWIALGWFTLCWLGYAIFSHRQAKQVPTIATSLSDVRGIWMHRVLAREVRIGDVTALGILQRNVTFFASTTMFILAGLLTVLGATDQVIDLTNSLPFIAENTRASFEFKLLVLVFAFVYAFFRFSWSVRQYNFAIVMLGAAPEPDAPQDVQELFVVNANQILTRANDSFAHGLRAYSFAMAILSWFIHPVLFMIASSWVVAVLYRREFRSYTLKALKSAGKLPH</sequence>
<comment type="caution">
    <text evidence="2">The sequence shown here is derived from an EMBL/GenBank/DDBJ whole genome shotgun (WGS) entry which is preliminary data.</text>
</comment>
<dbReference type="AlphaFoldDB" id="A0A316FWD0"/>
<gene>
    <name evidence="2" type="ORF">C8D97_10487</name>
</gene>
<dbReference type="PANTHER" id="PTHR31881">
    <property type="match status" value="1"/>
</dbReference>
<dbReference type="InterPro" id="IPR006747">
    <property type="entry name" value="DUF599"/>
</dbReference>
<proteinExistence type="predicted"/>